<dbReference type="PANTHER" id="PTHR23272">
    <property type="entry name" value="BED FINGER-RELATED"/>
    <property type="match status" value="1"/>
</dbReference>
<evidence type="ECO:0000313" key="4">
    <source>
        <dbReference type="Proteomes" id="UP000813462"/>
    </source>
</evidence>
<feature type="compositionally biased region" description="Polar residues" evidence="1">
    <location>
        <begin position="8"/>
        <end position="18"/>
    </location>
</feature>
<sequence length="152" mass="16864">MDCDTRSTSKTLLQSADASSTPTTSSHLGLPPCPPFAIDRLYPQEVCNEILQGVKDALNSGHDEGKCIMGEFKRRKMASALHMKNELDRHLNMPDEDGDNEMFDVLEWWKVNSTKYKILSLLARGVFAILLSTVASESTFSTGGHILDPYKS</sequence>
<dbReference type="PANTHER" id="PTHR23272:SF161">
    <property type="entry name" value="ZINC FINGER BED DOMAIN-CONTAINING PROTEIN RICESLEEPER 1-LIKE"/>
    <property type="match status" value="1"/>
</dbReference>
<dbReference type="GO" id="GO:0046983">
    <property type="term" value="F:protein dimerization activity"/>
    <property type="evidence" value="ECO:0007669"/>
    <property type="project" value="InterPro"/>
</dbReference>
<reference evidence="3" key="1">
    <citation type="journal article" date="2021" name="Front. Plant Sci.">
        <title>Chromosome-Scale Genome Assembly for Chinese Sour Jujube and Insights Into Its Genome Evolution and Domestication Signature.</title>
        <authorList>
            <person name="Shen L.-Y."/>
            <person name="Luo H."/>
            <person name="Wang X.-L."/>
            <person name="Wang X.-M."/>
            <person name="Qiu X.-J."/>
            <person name="Liu H."/>
            <person name="Zhou S.-S."/>
            <person name="Jia K.-H."/>
            <person name="Nie S."/>
            <person name="Bao Y.-T."/>
            <person name="Zhang R.-G."/>
            <person name="Yun Q.-Z."/>
            <person name="Chai Y.-H."/>
            <person name="Lu J.-Y."/>
            <person name="Li Y."/>
            <person name="Zhao S.-W."/>
            <person name="Mao J.-F."/>
            <person name="Jia S.-G."/>
            <person name="Mao Y.-M."/>
        </authorList>
    </citation>
    <scope>NUCLEOTIDE SEQUENCE</scope>
    <source>
        <strain evidence="3">AT0</strain>
        <tissue evidence="3">Leaf</tissue>
    </source>
</reference>
<gene>
    <name evidence="3" type="ORF">FEM48_Zijuj11G0051100</name>
</gene>
<feature type="region of interest" description="Disordered" evidence="1">
    <location>
        <begin position="1"/>
        <end position="29"/>
    </location>
</feature>
<protein>
    <recommendedName>
        <fullName evidence="2">HAT C-terminal dimerisation domain-containing protein</fullName>
    </recommendedName>
</protein>
<feature type="domain" description="HAT C-terminal dimerisation" evidence="2">
    <location>
        <begin position="86"/>
        <end position="152"/>
    </location>
</feature>
<dbReference type="InterPro" id="IPR008906">
    <property type="entry name" value="HATC_C_dom"/>
</dbReference>
<comment type="caution">
    <text evidence="3">The sequence shown here is derived from an EMBL/GenBank/DDBJ whole genome shotgun (WGS) entry which is preliminary data.</text>
</comment>
<evidence type="ECO:0000313" key="3">
    <source>
        <dbReference type="EMBL" id="KAH7514085.1"/>
    </source>
</evidence>
<dbReference type="Pfam" id="PF05699">
    <property type="entry name" value="Dimer_Tnp_hAT"/>
    <property type="match status" value="1"/>
</dbReference>
<dbReference type="InterPro" id="IPR012337">
    <property type="entry name" value="RNaseH-like_sf"/>
</dbReference>
<dbReference type="AlphaFoldDB" id="A0A978UH04"/>
<organism evidence="3 4">
    <name type="scientific">Ziziphus jujuba var. spinosa</name>
    <dbReference type="NCBI Taxonomy" id="714518"/>
    <lineage>
        <taxon>Eukaryota</taxon>
        <taxon>Viridiplantae</taxon>
        <taxon>Streptophyta</taxon>
        <taxon>Embryophyta</taxon>
        <taxon>Tracheophyta</taxon>
        <taxon>Spermatophyta</taxon>
        <taxon>Magnoliopsida</taxon>
        <taxon>eudicotyledons</taxon>
        <taxon>Gunneridae</taxon>
        <taxon>Pentapetalae</taxon>
        <taxon>rosids</taxon>
        <taxon>fabids</taxon>
        <taxon>Rosales</taxon>
        <taxon>Rhamnaceae</taxon>
        <taxon>Paliureae</taxon>
        <taxon>Ziziphus</taxon>
    </lineage>
</organism>
<name>A0A978UH04_ZIZJJ</name>
<dbReference type="EMBL" id="JAEACU010000011">
    <property type="protein sequence ID" value="KAH7514085.1"/>
    <property type="molecule type" value="Genomic_DNA"/>
</dbReference>
<accession>A0A978UH04</accession>
<dbReference type="Proteomes" id="UP000813462">
    <property type="component" value="Unassembled WGS sequence"/>
</dbReference>
<proteinExistence type="predicted"/>
<evidence type="ECO:0000259" key="2">
    <source>
        <dbReference type="Pfam" id="PF05699"/>
    </source>
</evidence>
<dbReference type="SUPFAM" id="SSF53098">
    <property type="entry name" value="Ribonuclease H-like"/>
    <property type="match status" value="1"/>
</dbReference>
<evidence type="ECO:0000256" key="1">
    <source>
        <dbReference type="SAM" id="MobiDB-lite"/>
    </source>
</evidence>